<comment type="caution">
    <text evidence="3">The sequence shown here is derived from an EMBL/GenBank/DDBJ whole genome shotgun (WGS) entry which is preliminary data.</text>
</comment>
<evidence type="ECO:0000259" key="2">
    <source>
        <dbReference type="Pfam" id="PF13577"/>
    </source>
</evidence>
<evidence type="ECO:0000313" key="3">
    <source>
        <dbReference type="EMBL" id="GGL45199.1"/>
    </source>
</evidence>
<feature type="region of interest" description="Disordered" evidence="1">
    <location>
        <begin position="22"/>
        <end position="45"/>
    </location>
</feature>
<sequence>MAFSGAALAAALGAGLDVSLPPRLEPEPDVPLTMGPMRPGERSGVSSVTADDVLAIHRLKFRYLRTLDTKLWDELAETMIPEATATYSEYLQFESREAFLTFLRNTLGPHVITEHRCDHPEIDVDGDRATGIWYLSDTALIPENNMLLRGSAFYNDEYVRCDDGRWRIARTGYERTYEVVLCLSDLPSLRLTANRWGLIQQPSGVEEVERTPRDYPAAGPRPDTGGYDPDREYPGPEERAAG</sequence>
<evidence type="ECO:0000256" key="1">
    <source>
        <dbReference type="SAM" id="MobiDB-lite"/>
    </source>
</evidence>
<feature type="domain" description="SnoaL-like" evidence="2">
    <location>
        <begin position="50"/>
        <end position="170"/>
    </location>
</feature>
<feature type="compositionally biased region" description="Basic and acidic residues" evidence="1">
    <location>
        <begin position="228"/>
        <end position="242"/>
    </location>
</feature>
<proteinExistence type="predicted"/>
<dbReference type="SUPFAM" id="SSF54427">
    <property type="entry name" value="NTF2-like"/>
    <property type="match status" value="1"/>
</dbReference>
<dbReference type="InterPro" id="IPR032710">
    <property type="entry name" value="NTF2-like_dom_sf"/>
</dbReference>
<dbReference type="Pfam" id="PF13577">
    <property type="entry name" value="SnoaL_4"/>
    <property type="match status" value="1"/>
</dbReference>
<accession>A0A917W047</accession>
<feature type="region of interest" description="Disordered" evidence="1">
    <location>
        <begin position="202"/>
        <end position="242"/>
    </location>
</feature>
<evidence type="ECO:0000313" key="4">
    <source>
        <dbReference type="Proteomes" id="UP000638263"/>
    </source>
</evidence>
<dbReference type="Gene3D" id="3.10.450.50">
    <property type="match status" value="1"/>
</dbReference>
<dbReference type="AlphaFoldDB" id="A0A917W047"/>
<protein>
    <recommendedName>
        <fullName evidence="2">SnoaL-like domain-containing protein</fullName>
    </recommendedName>
</protein>
<reference evidence="3" key="1">
    <citation type="journal article" date="2014" name="Int. J. Syst. Evol. Microbiol.">
        <title>Complete genome sequence of Corynebacterium casei LMG S-19264T (=DSM 44701T), isolated from a smear-ripened cheese.</title>
        <authorList>
            <consortium name="US DOE Joint Genome Institute (JGI-PGF)"/>
            <person name="Walter F."/>
            <person name="Albersmeier A."/>
            <person name="Kalinowski J."/>
            <person name="Ruckert C."/>
        </authorList>
    </citation>
    <scope>NUCLEOTIDE SEQUENCE</scope>
    <source>
        <strain evidence="3">CGMCC 4.3508</strain>
    </source>
</reference>
<keyword evidence="4" id="KW-1185">Reference proteome</keyword>
<name>A0A917W047_9NOCA</name>
<dbReference type="Proteomes" id="UP000638263">
    <property type="component" value="Unassembled WGS sequence"/>
</dbReference>
<dbReference type="EMBL" id="BMMH01000038">
    <property type="protein sequence ID" value="GGL45199.1"/>
    <property type="molecule type" value="Genomic_DNA"/>
</dbReference>
<dbReference type="InterPro" id="IPR037401">
    <property type="entry name" value="SnoaL-like"/>
</dbReference>
<reference evidence="3" key="2">
    <citation type="submission" date="2020-09" db="EMBL/GenBank/DDBJ databases">
        <authorList>
            <person name="Sun Q."/>
            <person name="Zhou Y."/>
        </authorList>
    </citation>
    <scope>NUCLEOTIDE SEQUENCE</scope>
    <source>
        <strain evidence="3">CGMCC 4.3508</strain>
    </source>
</reference>
<organism evidence="3 4">
    <name type="scientific">Nocardia jinanensis</name>
    <dbReference type="NCBI Taxonomy" id="382504"/>
    <lineage>
        <taxon>Bacteria</taxon>
        <taxon>Bacillati</taxon>
        <taxon>Actinomycetota</taxon>
        <taxon>Actinomycetes</taxon>
        <taxon>Mycobacteriales</taxon>
        <taxon>Nocardiaceae</taxon>
        <taxon>Nocardia</taxon>
    </lineage>
</organism>
<gene>
    <name evidence="3" type="ORF">GCM10011588_69870</name>
</gene>